<keyword evidence="3" id="KW-0238">DNA-binding</keyword>
<evidence type="ECO:0000256" key="2">
    <source>
        <dbReference type="ARBA" id="ARBA00022747"/>
    </source>
</evidence>
<evidence type="ECO:0000256" key="1">
    <source>
        <dbReference type="ARBA" id="ARBA00010923"/>
    </source>
</evidence>
<dbReference type="AlphaFoldDB" id="A0A833JBI1"/>
<feature type="domain" description="Type I restriction modification DNA specificity" evidence="4">
    <location>
        <begin position="25"/>
        <end position="186"/>
    </location>
</feature>
<dbReference type="InterPro" id="IPR000055">
    <property type="entry name" value="Restrct_endonuc_typeI_TRD"/>
</dbReference>
<evidence type="ECO:0000313" key="5">
    <source>
        <dbReference type="EMBL" id="KAB8029217.1"/>
    </source>
</evidence>
<gene>
    <name evidence="5" type="ORF">GCL57_11825</name>
</gene>
<evidence type="ECO:0000256" key="3">
    <source>
        <dbReference type="ARBA" id="ARBA00023125"/>
    </source>
</evidence>
<protein>
    <recommendedName>
        <fullName evidence="4">Type I restriction modification DNA specificity domain-containing protein</fullName>
    </recommendedName>
</protein>
<dbReference type="Gene3D" id="1.10.287.1120">
    <property type="entry name" value="Bipartite methylase S protein"/>
    <property type="match status" value="1"/>
</dbReference>
<sequence length="402" mass="46383">MIKSNCNVFLLKDSAIKVIDGDRGSKYPCADERKAKGYCLFLNTKNVTKNGFIFDEVNFISKEQHNKMLKGQLQKNDIVLSTRGTVGHLAYYNENVPYPFVRINSGMVIIRNENEKINTDFLFKLLTSEYIKNQIDKLSFGSAQKQLTVKSIKNLKILIPSIQIQIKIVNIISIWDNAIELCSKLIDNMDSYKTYILFELLNMNLNSSTLDFKEKSLAEISSIKGGYVFKEEFQGKTKGEIPFVKINDFNLPGNEKFIKNTKYWVNKDDLDKMKAKVFKKNSIVFAKVGASLYLNKRRLLVRDTAVDNNIICIIPNEEFCNYEFLYQLLLTIDFANLSQKSSIPLINKRDLLNLKFRIPNLDMQDKISNIFKKYDEIIINKTKVLQLLKIQKNSLLNKLIAV</sequence>
<dbReference type="InterPro" id="IPR052021">
    <property type="entry name" value="Type-I_RS_S_subunit"/>
</dbReference>
<dbReference type="EMBL" id="WFLN01000008">
    <property type="protein sequence ID" value="KAB8029217.1"/>
    <property type="molecule type" value="Genomic_DNA"/>
</dbReference>
<evidence type="ECO:0000313" key="6">
    <source>
        <dbReference type="Proteomes" id="UP000442694"/>
    </source>
</evidence>
<dbReference type="InterPro" id="IPR044946">
    <property type="entry name" value="Restrct_endonuc_typeI_TRD_sf"/>
</dbReference>
<keyword evidence="2" id="KW-0680">Restriction system</keyword>
<comment type="similarity">
    <text evidence="1">Belongs to the type-I restriction system S methylase family.</text>
</comment>
<evidence type="ECO:0000259" key="4">
    <source>
        <dbReference type="Pfam" id="PF01420"/>
    </source>
</evidence>
<dbReference type="Gene3D" id="3.90.220.20">
    <property type="entry name" value="DNA methylase specificity domains"/>
    <property type="match status" value="2"/>
</dbReference>
<dbReference type="RefSeq" id="WP_152213558.1">
    <property type="nucleotide sequence ID" value="NZ_WFLN01000008.1"/>
</dbReference>
<dbReference type="GO" id="GO:0003677">
    <property type="term" value="F:DNA binding"/>
    <property type="evidence" value="ECO:0007669"/>
    <property type="project" value="UniProtKB-KW"/>
</dbReference>
<organism evidence="5 6">
    <name type="scientific">Fluviispira multicolorata</name>
    <dbReference type="NCBI Taxonomy" id="2654512"/>
    <lineage>
        <taxon>Bacteria</taxon>
        <taxon>Pseudomonadati</taxon>
        <taxon>Bdellovibrionota</taxon>
        <taxon>Oligoflexia</taxon>
        <taxon>Silvanigrellales</taxon>
        <taxon>Silvanigrellaceae</taxon>
        <taxon>Fluviispira</taxon>
    </lineage>
</organism>
<name>A0A833JBI1_9BACT</name>
<proteinExistence type="inferred from homology"/>
<dbReference type="PANTHER" id="PTHR30408:SF12">
    <property type="entry name" value="TYPE I RESTRICTION ENZYME MJAVIII SPECIFICITY SUBUNIT"/>
    <property type="match status" value="1"/>
</dbReference>
<dbReference type="PANTHER" id="PTHR30408">
    <property type="entry name" value="TYPE-1 RESTRICTION ENZYME ECOKI SPECIFICITY PROTEIN"/>
    <property type="match status" value="1"/>
</dbReference>
<reference evidence="5 6" key="1">
    <citation type="submission" date="2019-10" db="EMBL/GenBank/DDBJ databases">
        <title>New genus of Silvanigrellaceae.</title>
        <authorList>
            <person name="Pitt A."/>
            <person name="Hahn M.W."/>
        </authorList>
    </citation>
    <scope>NUCLEOTIDE SEQUENCE [LARGE SCALE GENOMIC DNA]</scope>
    <source>
        <strain evidence="5 6">33A1-SZDP</strain>
    </source>
</reference>
<feature type="domain" description="Type I restriction modification DNA specificity" evidence="4">
    <location>
        <begin position="211"/>
        <end position="383"/>
    </location>
</feature>
<keyword evidence="6" id="KW-1185">Reference proteome</keyword>
<comment type="caution">
    <text evidence="5">The sequence shown here is derived from an EMBL/GenBank/DDBJ whole genome shotgun (WGS) entry which is preliminary data.</text>
</comment>
<accession>A0A833JBI1</accession>
<dbReference type="Pfam" id="PF01420">
    <property type="entry name" value="Methylase_S"/>
    <property type="match status" value="2"/>
</dbReference>
<dbReference type="SUPFAM" id="SSF116734">
    <property type="entry name" value="DNA methylase specificity domain"/>
    <property type="match status" value="2"/>
</dbReference>
<dbReference type="Proteomes" id="UP000442694">
    <property type="component" value="Unassembled WGS sequence"/>
</dbReference>
<dbReference type="GO" id="GO:0009307">
    <property type="term" value="P:DNA restriction-modification system"/>
    <property type="evidence" value="ECO:0007669"/>
    <property type="project" value="UniProtKB-KW"/>
</dbReference>